<dbReference type="Proteomes" id="UP000259762">
    <property type="component" value="Chromosome"/>
</dbReference>
<evidence type="ECO:0000313" key="2">
    <source>
        <dbReference type="Proteomes" id="UP000259762"/>
    </source>
</evidence>
<organism evidence="1 2">
    <name type="scientific">Anaplasma ovis str. Haibei</name>
    <dbReference type="NCBI Taxonomy" id="1248439"/>
    <lineage>
        <taxon>Bacteria</taxon>
        <taxon>Pseudomonadati</taxon>
        <taxon>Pseudomonadota</taxon>
        <taxon>Alphaproteobacteria</taxon>
        <taxon>Rickettsiales</taxon>
        <taxon>Anaplasmataceae</taxon>
        <taxon>Anaplasma</taxon>
    </lineage>
</organism>
<proteinExistence type="predicted"/>
<protein>
    <submittedName>
        <fullName evidence="1">Uncharacterized protein</fullName>
    </submittedName>
</protein>
<reference evidence="1 2" key="2">
    <citation type="journal article" date="2019" name="BMC Genomics">
        <title>The Anaplasma ovis genome reveals a high proportion of pseudogenes.</title>
        <authorList>
            <person name="Liu Z."/>
            <person name="Peasley A.M."/>
            <person name="Yang J."/>
            <person name="Li Y."/>
            <person name="Guan G."/>
            <person name="Luo J."/>
            <person name="Yin H."/>
            <person name="Brayton K.A."/>
        </authorList>
    </citation>
    <scope>NUCLEOTIDE SEQUENCE [LARGE SCALE GENOMIC DNA]</scope>
    <source>
        <strain evidence="1 2">Haibei</strain>
    </source>
</reference>
<name>A0A2Z2LCE5_9RICK</name>
<dbReference type="AlphaFoldDB" id="A0A2Z2LCE5"/>
<keyword evidence="2" id="KW-1185">Reference proteome</keyword>
<evidence type="ECO:0000313" key="1">
    <source>
        <dbReference type="EMBL" id="ASI48073.1"/>
    </source>
</evidence>
<reference evidence="2" key="1">
    <citation type="submission" date="2018-06" db="EMBL/GenBank/DDBJ databases">
        <title>The Anaplasma ovis genome reveals a high proportion of pseudogenes.</title>
        <authorList>
            <person name="Liu Z."/>
            <person name="Peasley A.M."/>
            <person name="Yang J."/>
            <person name="Li Y."/>
            <person name="Guan G."/>
            <person name="Luo J."/>
            <person name="Yin H."/>
            <person name="Brayton K.A."/>
        </authorList>
    </citation>
    <scope>NUCLEOTIDE SEQUENCE [LARGE SCALE GENOMIC DNA]</scope>
    <source>
        <strain evidence="2">Haibei</strain>
    </source>
</reference>
<accession>A0A2Z2LCE5</accession>
<gene>
    <name evidence="1" type="ORF">AOV_04895</name>
</gene>
<sequence>MAVQGALFCHLRYSLGYFMCDFRHDRGSMDTGSQMLCLAHLLVVCGARCTSLSGFPCSTQGLAENTRGRSVVDDRVCMAPVLYAAGD</sequence>
<dbReference type="EMBL" id="CP015994">
    <property type="protein sequence ID" value="ASI48073.1"/>
    <property type="molecule type" value="Genomic_DNA"/>
</dbReference>
<dbReference type="KEGG" id="aoh:AOV_04895"/>